<evidence type="ECO:0000256" key="4">
    <source>
        <dbReference type="ARBA" id="ARBA00022692"/>
    </source>
</evidence>
<keyword evidence="14" id="KW-0675">Receptor</keyword>
<comment type="subcellular location">
    <subcellularLocation>
        <location evidence="1 8">Cell outer membrane</location>
        <topology evidence="1 8">Multi-pass membrane protein</topology>
    </subcellularLocation>
</comment>
<accession>A0A7W7K468</accession>
<protein>
    <submittedName>
        <fullName evidence="14">Outer membrane receptor protein involved in Fe transport</fullName>
    </submittedName>
</protein>
<dbReference type="SUPFAM" id="SSF56935">
    <property type="entry name" value="Porins"/>
    <property type="match status" value="1"/>
</dbReference>
<dbReference type="Pfam" id="PF07715">
    <property type="entry name" value="Plug"/>
    <property type="match status" value="1"/>
</dbReference>
<keyword evidence="11" id="KW-0732">Signal</keyword>
<dbReference type="CDD" id="cd01347">
    <property type="entry name" value="ligand_gated_channel"/>
    <property type="match status" value="1"/>
</dbReference>
<keyword evidence="4 8" id="KW-0812">Transmembrane</keyword>
<proteinExistence type="inferred from homology"/>
<dbReference type="InterPro" id="IPR037066">
    <property type="entry name" value="Plug_dom_sf"/>
</dbReference>
<dbReference type="PROSITE" id="PS52016">
    <property type="entry name" value="TONB_DEPENDENT_REC_3"/>
    <property type="match status" value="1"/>
</dbReference>
<evidence type="ECO:0000256" key="11">
    <source>
        <dbReference type="SAM" id="SignalP"/>
    </source>
</evidence>
<keyword evidence="15" id="KW-1185">Reference proteome</keyword>
<evidence type="ECO:0000256" key="6">
    <source>
        <dbReference type="ARBA" id="ARBA00023136"/>
    </source>
</evidence>
<dbReference type="Pfam" id="PF00593">
    <property type="entry name" value="TonB_dep_Rec_b-barrel"/>
    <property type="match status" value="1"/>
</dbReference>
<evidence type="ECO:0000256" key="10">
    <source>
        <dbReference type="SAM" id="MobiDB-lite"/>
    </source>
</evidence>
<evidence type="ECO:0000256" key="7">
    <source>
        <dbReference type="ARBA" id="ARBA00023237"/>
    </source>
</evidence>
<dbReference type="InterPro" id="IPR012910">
    <property type="entry name" value="Plug_dom"/>
</dbReference>
<evidence type="ECO:0000256" key="9">
    <source>
        <dbReference type="RuleBase" id="RU003357"/>
    </source>
</evidence>
<feature type="domain" description="TonB-dependent receptor plug" evidence="13">
    <location>
        <begin position="62"/>
        <end position="159"/>
    </location>
</feature>
<evidence type="ECO:0000256" key="8">
    <source>
        <dbReference type="PROSITE-ProRule" id="PRU01360"/>
    </source>
</evidence>
<dbReference type="AlphaFoldDB" id="A0A7W7K468"/>
<keyword evidence="3 8" id="KW-1134">Transmembrane beta strand</keyword>
<evidence type="ECO:0000256" key="1">
    <source>
        <dbReference type="ARBA" id="ARBA00004571"/>
    </source>
</evidence>
<evidence type="ECO:0000256" key="2">
    <source>
        <dbReference type="ARBA" id="ARBA00022448"/>
    </source>
</evidence>
<name>A0A7W7K468_9SPHN</name>
<dbReference type="InterPro" id="IPR000531">
    <property type="entry name" value="Beta-barrel_TonB"/>
</dbReference>
<feature type="domain" description="TonB-dependent receptor-like beta-barrel" evidence="12">
    <location>
        <begin position="358"/>
        <end position="675"/>
    </location>
</feature>
<feature type="region of interest" description="Disordered" evidence="10">
    <location>
        <begin position="223"/>
        <end position="242"/>
    </location>
</feature>
<keyword evidence="6 8" id="KW-0472">Membrane</keyword>
<keyword evidence="5 9" id="KW-0798">TonB box</keyword>
<evidence type="ECO:0000313" key="14">
    <source>
        <dbReference type="EMBL" id="MBB4840040.1"/>
    </source>
</evidence>
<gene>
    <name evidence="14" type="ORF">HNP52_003132</name>
</gene>
<reference evidence="14 15" key="1">
    <citation type="submission" date="2020-08" db="EMBL/GenBank/DDBJ databases">
        <title>Functional genomics of gut bacteria from endangered species of beetles.</title>
        <authorList>
            <person name="Carlos-Shanley C."/>
        </authorList>
    </citation>
    <scope>NUCLEOTIDE SEQUENCE [LARGE SCALE GENOMIC DNA]</scope>
    <source>
        <strain evidence="14 15">S00224</strain>
    </source>
</reference>
<dbReference type="RefSeq" id="WP_184168549.1">
    <property type="nucleotide sequence ID" value="NZ_JACHLN010000003.1"/>
</dbReference>
<keyword evidence="7 8" id="KW-0998">Cell outer membrane</keyword>
<keyword evidence="2 8" id="KW-0813">Transport</keyword>
<sequence>MNVSRLLSGAAIAVLASTLAAGAAQAQNTANPADAPATEEQRANEILVTGQIFFRNRTADPNPILSYDLEYFQKFEPVSVGEMLKRVPGATFTSDVLEYDQVQFRGLPGGFTNVLINGRRTPGGEADGSFFVDRIPAELVERIEIVRAPRPDQPSDGVAGTLNVVTKEATSFKGGFGKIGALLNTKDGVLRPSAAAAFAGKLSESTDYWIALNYQKRRNPKSKVSYRFGGEPTTDDKRFPGNPVTSHYVTDPEFSDFEAQSDTRDGSDLSGSAEITTRFGDGGRLRLNGFFVDTHRDEDEQSVTLEDADLDFDGVEVQQERIKQQTYAVTADAKLPVSDSFELGLAGGWNQYRENTKTTVFEGDNENDYSDLDLDEEETLHIKDTEFSGTLSGSYDGGAFKLKLGSDFLFKTRDGLNDGILTDIFRIRENRYSPYVRLTYDLGSSFTVDGGARYEIVDRKVTATTTSANYNTGILNPSLSLRWSPTGADQFRASVARTIRRPDYDLLSPIEYDETPGDDDTTTGNPELKNQSAWGVDVGYERRIGRNGIAGVNFFYRDITDLIELVAVRDNGPGQDFRPQNIGDGQAWGFEFDLSAPLTFLGMPDTGIFANYTYLDSSTTDPFTGEKRRFNAQPHHVYNLGFIQTVKAADVSFGATISGRSKSLASNFDETVELRYDPDLEAFVEKRIGKHIVLRVSAQNLLDRVKYEDFRKYDGDSLEEILENRRAGDLDEYEIEREHSGPLVQFTLRAAF</sequence>
<dbReference type="PANTHER" id="PTHR40980:SF4">
    <property type="entry name" value="TONB-DEPENDENT RECEPTOR-LIKE BETA-BARREL DOMAIN-CONTAINING PROTEIN"/>
    <property type="match status" value="1"/>
</dbReference>
<dbReference type="GO" id="GO:0009279">
    <property type="term" value="C:cell outer membrane"/>
    <property type="evidence" value="ECO:0007669"/>
    <property type="project" value="UniProtKB-SubCell"/>
</dbReference>
<dbReference type="Proteomes" id="UP000575241">
    <property type="component" value="Unassembled WGS sequence"/>
</dbReference>
<feature type="signal peptide" evidence="11">
    <location>
        <begin position="1"/>
        <end position="26"/>
    </location>
</feature>
<feature type="region of interest" description="Disordered" evidence="10">
    <location>
        <begin position="509"/>
        <end position="530"/>
    </location>
</feature>
<dbReference type="EMBL" id="JACHLN010000003">
    <property type="protein sequence ID" value="MBB4840040.1"/>
    <property type="molecule type" value="Genomic_DNA"/>
</dbReference>
<feature type="compositionally biased region" description="Acidic residues" evidence="10">
    <location>
        <begin position="511"/>
        <end position="521"/>
    </location>
</feature>
<evidence type="ECO:0000259" key="12">
    <source>
        <dbReference type="Pfam" id="PF00593"/>
    </source>
</evidence>
<evidence type="ECO:0000259" key="13">
    <source>
        <dbReference type="Pfam" id="PF07715"/>
    </source>
</evidence>
<dbReference type="InterPro" id="IPR039426">
    <property type="entry name" value="TonB-dep_rcpt-like"/>
</dbReference>
<evidence type="ECO:0000256" key="5">
    <source>
        <dbReference type="ARBA" id="ARBA00023077"/>
    </source>
</evidence>
<evidence type="ECO:0000313" key="15">
    <source>
        <dbReference type="Proteomes" id="UP000575241"/>
    </source>
</evidence>
<dbReference type="Gene3D" id="2.170.130.10">
    <property type="entry name" value="TonB-dependent receptor, plug domain"/>
    <property type="match status" value="1"/>
</dbReference>
<dbReference type="Gene3D" id="2.40.170.20">
    <property type="entry name" value="TonB-dependent receptor, beta-barrel domain"/>
    <property type="match status" value="1"/>
</dbReference>
<comment type="similarity">
    <text evidence="8 9">Belongs to the TonB-dependent receptor family.</text>
</comment>
<evidence type="ECO:0000256" key="3">
    <source>
        <dbReference type="ARBA" id="ARBA00022452"/>
    </source>
</evidence>
<dbReference type="PANTHER" id="PTHR40980">
    <property type="entry name" value="PLUG DOMAIN-CONTAINING PROTEIN"/>
    <property type="match status" value="1"/>
</dbReference>
<dbReference type="InterPro" id="IPR036942">
    <property type="entry name" value="Beta-barrel_TonB_sf"/>
</dbReference>
<organism evidence="14 15">
    <name type="scientific">Sphingomonas kyeonggiensis</name>
    <dbReference type="NCBI Taxonomy" id="1268553"/>
    <lineage>
        <taxon>Bacteria</taxon>
        <taxon>Pseudomonadati</taxon>
        <taxon>Pseudomonadota</taxon>
        <taxon>Alphaproteobacteria</taxon>
        <taxon>Sphingomonadales</taxon>
        <taxon>Sphingomonadaceae</taxon>
        <taxon>Sphingomonas</taxon>
    </lineage>
</organism>
<feature type="chain" id="PRO_5030813414" evidence="11">
    <location>
        <begin position="27"/>
        <end position="752"/>
    </location>
</feature>
<comment type="caution">
    <text evidence="14">The sequence shown here is derived from an EMBL/GenBank/DDBJ whole genome shotgun (WGS) entry which is preliminary data.</text>
</comment>